<reference evidence="1 2" key="1">
    <citation type="journal article" date="2018" name="ACS Chem. Biol.">
        <title>Ketoreductase domain dysfunction expands chemodiversity: malyngamide biosynthesis in the cyanobacterium Okeania hirsuta.</title>
        <authorList>
            <person name="Moss N.A."/>
            <person name="Leao T."/>
            <person name="Rankin M."/>
            <person name="McCullough T.M."/>
            <person name="Qu P."/>
            <person name="Korobeynikov A."/>
            <person name="Smith J.L."/>
            <person name="Gerwick L."/>
            <person name="Gerwick W.H."/>
        </authorList>
    </citation>
    <scope>NUCLEOTIDE SEQUENCE [LARGE SCALE GENOMIC DNA]</scope>
    <source>
        <strain evidence="1 2">PAB10Feb10-1</strain>
    </source>
</reference>
<proteinExistence type="predicted"/>
<evidence type="ECO:0000313" key="1">
    <source>
        <dbReference type="EMBL" id="RQH51436.1"/>
    </source>
</evidence>
<name>A0A3N6Q052_9CYAN</name>
<gene>
    <name evidence="1" type="ORF">D5R40_05575</name>
</gene>
<accession>A0A3N6Q052</accession>
<dbReference type="Proteomes" id="UP000269154">
    <property type="component" value="Unassembled WGS sequence"/>
</dbReference>
<dbReference type="EMBL" id="RCBY01000019">
    <property type="protein sequence ID" value="RQH51436.1"/>
    <property type="molecule type" value="Genomic_DNA"/>
</dbReference>
<sequence length="425" mass="47710">MFYIVKWQRFRLFAIFGLILTFLISCTTLSPNLNTQEIKFWTIQLQPQFTNYFNQLITDFEADNPGLSVRWVDVSWSEMESKIESAILTETLPDVVNLNSSFAHLLTEPNTWLNLDTILSDSVKNEYLSNLWQASQINGKSFGIPWYATTNITIYNSQLFQQAGLEQPPKNYSELAEVAKQIKEKTDKYAFFISFLPEEFSEVLESFGKMGVTLIDVDGKAAFNTPTGQTVFKYWVDLYQDGLLPKEVLTKGIQAGIDLYQAGEIAMLFSGSEAIEAISENTPDIGQASEPVSQITGETGKKSMMLMNLAISSNTKLPDQALKFALFITNNQNQTAFTQETNVLPSITQTLENNYFQNLPSNASTQDKARIISANQMLKAEVLLPQVKNLNELKQIISQNLQAAMLAEKTVDQAIADAASEWDNL</sequence>
<organism evidence="1 2">
    <name type="scientific">Okeania hirsuta</name>
    <dbReference type="NCBI Taxonomy" id="1458930"/>
    <lineage>
        <taxon>Bacteria</taxon>
        <taxon>Bacillati</taxon>
        <taxon>Cyanobacteriota</taxon>
        <taxon>Cyanophyceae</taxon>
        <taxon>Oscillatoriophycideae</taxon>
        <taxon>Oscillatoriales</taxon>
        <taxon>Microcoleaceae</taxon>
        <taxon>Okeania</taxon>
    </lineage>
</organism>
<dbReference type="RefSeq" id="WP_124143001.1">
    <property type="nucleotide sequence ID" value="NZ_CAWOKI010000246.1"/>
</dbReference>
<evidence type="ECO:0000313" key="2">
    <source>
        <dbReference type="Proteomes" id="UP000269154"/>
    </source>
</evidence>
<dbReference type="PANTHER" id="PTHR43649">
    <property type="entry name" value="ARABINOSE-BINDING PROTEIN-RELATED"/>
    <property type="match status" value="1"/>
</dbReference>
<dbReference type="PANTHER" id="PTHR43649:SF12">
    <property type="entry name" value="DIACETYLCHITOBIOSE BINDING PROTEIN DASA"/>
    <property type="match status" value="1"/>
</dbReference>
<dbReference type="InterPro" id="IPR006059">
    <property type="entry name" value="SBP"/>
</dbReference>
<dbReference type="InterPro" id="IPR050490">
    <property type="entry name" value="Bact_solute-bd_prot1"/>
</dbReference>
<dbReference type="OrthoDB" id="9769685at2"/>
<dbReference type="Pfam" id="PF01547">
    <property type="entry name" value="SBP_bac_1"/>
    <property type="match status" value="1"/>
</dbReference>
<dbReference type="AlphaFoldDB" id="A0A3N6Q052"/>
<dbReference type="Gene3D" id="3.40.190.10">
    <property type="entry name" value="Periplasmic binding protein-like II"/>
    <property type="match status" value="1"/>
</dbReference>
<protein>
    <submittedName>
        <fullName evidence="1">Sugar ABC transporter substrate-binding protein</fullName>
    </submittedName>
</protein>
<dbReference type="CDD" id="cd13585">
    <property type="entry name" value="PBP2_TMBP_like"/>
    <property type="match status" value="1"/>
</dbReference>
<comment type="caution">
    <text evidence="1">The sequence shown here is derived from an EMBL/GenBank/DDBJ whole genome shotgun (WGS) entry which is preliminary data.</text>
</comment>
<keyword evidence="2" id="KW-1185">Reference proteome</keyword>
<dbReference type="SUPFAM" id="SSF53850">
    <property type="entry name" value="Periplasmic binding protein-like II"/>
    <property type="match status" value="1"/>
</dbReference>
<dbReference type="PROSITE" id="PS51257">
    <property type="entry name" value="PROKAR_LIPOPROTEIN"/>
    <property type="match status" value="1"/>
</dbReference>